<dbReference type="Proteomes" id="UP000295264">
    <property type="component" value="Unassembled WGS sequence"/>
</dbReference>
<sequence length="54" mass="5954">SAQGRRKFQAQRQTNSRTLAVGELSLRKGGRLIAPKKAHIVQQQTLKKVSVGAR</sequence>
<gene>
    <name evidence="1" type="ORF">DBR06_SOUSAS2910058</name>
</gene>
<protein>
    <submittedName>
        <fullName evidence="1">Uncharacterized protein</fullName>
    </submittedName>
</protein>
<organism evidence="1 2">
    <name type="scientific">Sousa chinensis</name>
    <name type="common">Indo-pacific humpbacked dolphin</name>
    <name type="synonym">Steno chinensis</name>
    <dbReference type="NCBI Taxonomy" id="103600"/>
    <lineage>
        <taxon>Eukaryota</taxon>
        <taxon>Metazoa</taxon>
        <taxon>Chordata</taxon>
        <taxon>Craniata</taxon>
        <taxon>Vertebrata</taxon>
        <taxon>Euteleostomi</taxon>
        <taxon>Mammalia</taxon>
        <taxon>Eutheria</taxon>
        <taxon>Laurasiatheria</taxon>
        <taxon>Artiodactyla</taxon>
        <taxon>Whippomorpha</taxon>
        <taxon>Cetacea</taxon>
        <taxon>Odontoceti</taxon>
        <taxon>Delphinidae</taxon>
        <taxon>Sousa</taxon>
    </lineage>
</organism>
<name>A0A484GVT9_SOUCH</name>
<feature type="non-terminal residue" evidence="1">
    <location>
        <position position="54"/>
    </location>
</feature>
<evidence type="ECO:0000313" key="1">
    <source>
        <dbReference type="EMBL" id="TEA40014.1"/>
    </source>
</evidence>
<accession>A0A484GVT9</accession>
<keyword evidence="2" id="KW-1185">Reference proteome</keyword>
<dbReference type="AlphaFoldDB" id="A0A484GVT9"/>
<dbReference type="InterPro" id="IPR019034">
    <property type="entry name" value="UPF0390"/>
</dbReference>
<feature type="non-terminal residue" evidence="1">
    <location>
        <position position="1"/>
    </location>
</feature>
<reference evidence="1 2" key="1">
    <citation type="journal article" date="2018" name="Genomics">
        <title>Molecular footprints of inshore aquatic adaptation in Indo-Pacific humpback dolphin (Sousa chinensis).</title>
        <authorList>
            <person name="Ming Y."/>
            <person name="Jian J."/>
            <person name="Yu F."/>
            <person name="Yu X."/>
            <person name="Wang J."/>
            <person name="Liu W."/>
        </authorList>
    </citation>
    <scope>NUCLEOTIDE SEQUENCE [LARGE SCALE GENOMIC DNA]</scope>
    <source>
        <strain evidence="1">MY-2018</strain>
        <tissue evidence="1">Skin</tissue>
    </source>
</reference>
<evidence type="ECO:0000313" key="2">
    <source>
        <dbReference type="Proteomes" id="UP000295264"/>
    </source>
</evidence>
<dbReference type="EMBL" id="QWLN02003371">
    <property type="protein sequence ID" value="TEA40014.1"/>
    <property type="molecule type" value="Genomic_DNA"/>
</dbReference>
<comment type="caution">
    <text evidence="1">The sequence shown here is derived from an EMBL/GenBank/DDBJ whole genome shotgun (WGS) entry which is preliminary data.</text>
</comment>
<proteinExistence type="predicted"/>
<dbReference type="Pfam" id="PF09495">
    <property type="entry name" value="DUF2462"/>
    <property type="match status" value="1"/>
</dbReference>